<dbReference type="InterPro" id="IPR052021">
    <property type="entry name" value="Type-I_RS_S_subunit"/>
</dbReference>
<name>A0AAC9RIY9_9CLOT</name>
<dbReference type="GO" id="GO:0003677">
    <property type="term" value="F:DNA binding"/>
    <property type="evidence" value="ECO:0007669"/>
    <property type="project" value="UniProtKB-KW"/>
</dbReference>
<dbReference type="InterPro" id="IPR000055">
    <property type="entry name" value="Restrct_endonuc_typeI_TRD"/>
</dbReference>
<gene>
    <name evidence="5" type="ORF">BJL90_17000</name>
    <name evidence="6" type="ORF">CLFO_23510</name>
</gene>
<keyword evidence="2" id="KW-0680">Restriction system</keyword>
<dbReference type="EMBL" id="CP017603">
    <property type="protein sequence ID" value="AOY77400.1"/>
    <property type="molecule type" value="Genomic_DNA"/>
</dbReference>
<reference evidence="5 7" key="1">
    <citation type="submission" date="2016-10" db="EMBL/GenBank/DDBJ databases">
        <title>Complete Genome Sequence of Acetogen Clostridium formicoaceticum ATCC 27076.</title>
        <authorList>
            <person name="Bao T."/>
            <person name="Cheng C."/>
            <person name="Zhao J."/>
            <person name="Yang S.-T."/>
            <person name="Wang J."/>
            <person name="Wang M."/>
        </authorList>
    </citation>
    <scope>NUCLEOTIDE SEQUENCE [LARGE SCALE GENOMIC DNA]</scope>
    <source>
        <strain evidence="5 7">ATCC 27076</strain>
    </source>
</reference>
<dbReference type="Proteomes" id="UP000177894">
    <property type="component" value="Chromosome"/>
</dbReference>
<dbReference type="GO" id="GO:0009307">
    <property type="term" value="P:DNA restriction-modification system"/>
    <property type="evidence" value="ECO:0007669"/>
    <property type="project" value="UniProtKB-KW"/>
</dbReference>
<evidence type="ECO:0000256" key="2">
    <source>
        <dbReference type="ARBA" id="ARBA00022747"/>
    </source>
</evidence>
<evidence type="ECO:0000313" key="5">
    <source>
        <dbReference type="EMBL" id="AOY77400.1"/>
    </source>
</evidence>
<evidence type="ECO:0000313" key="7">
    <source>
        <dbReference type="Proteomes" id="UP000177894"/>
    </source>
</evidence>
<dbReference type="Gene3D" id="3.90.220.20">
    <property type="entry name" value="DNA methylase specificity domains"/>
    <property type="match status" value="2"/>
</dbReference>
<dbReference type="SUPFAM" id="SSF116734">
    <property type="entry name" value="DNA methylase specificity domain"/>
    <property type="match status" value="2"/>
</dbReference>
<keyword evidence="7" id="KW-1185">Reference proteome</keyword>
<evidence type="ECO:0000256" key="3">
    <source>
        <dbReference type="ARBA" id="ARBA00023125"/>
    </source>
</evidence>
<protein>
    <submittedName>
        <fullName evidence="6">EcoKI restriction-modification system protein HsdS</fullName>
    </submittedName>
</protein>
<comment type="similarity">
    <text evidence="1">Belongs to the type-I restriction system S methylase family.</text>
</comment>
<feature type="domain" description="Type I restriction modification DNA specificity" evidence="4">
    <location>
        <begin position="1"/>
        <end position="182"/>
    </location>
</feature>
<organism evidence="6 8">
    <name type="scientific">Clostridium formicaceticum</name>
    <dbReference type="NCBI Taxonomy" id="1497"/>
    <lineage>
        <taxon>Bacteria</taxon>
        <taxon>Bacillati</taxon>
        <taxon>Bacillota</taxon>
        <taxon>Clostridia</taxon>
        <taxon>Eubacteriales</taxon>
        <taxon>Clostridiaceae</taxon>
        <taxon>Clostridium</taxon>
    </lineage>
</organism>
<dbReference type="REBASE" id="195965">
    <property type="entry name" value="S.Cfo92ORF23520P"/>
</dbReference>
<evidence type="ECO:0000256" key="1">
    <source>
        <dbReference type="ARBA" id="ARBA00010923"/>
    </source>
</evidence>
<dbReference type="Pfam" id="PF01420">
    <property type="entry name" value="Methylase_S"/>
    <property type="match status" value="2"/>
</dbReference>
<sequence>MSKWKMVKLGDIASLITKGTTPTTIGFQFEDIGVNFVKIESITETGMFIKDKFQYISTECNDKMKRSILCENDILFSIAGALGRTAIVDASILPANTNQALAIIRISKGNIDYKYIQLTLKSSFVYRQFQKQKQGVAQLNLSLKNISDLEIPLPPLDIQKHIADTLDKAQEIINGHKKQLEELDNLIKATFYDMFGDPIVNKKEWKEHKLGDMCTIVRGGSPRPIEKYLGGTIPWIKIGDATKGDDLYLTSTKEHIIEDGIKKSRYIKSGSMIFANCGVSLGFARIITFDGCIHDGWLAFDIKSDKLNNIFLLKQLNEMTEHFRRTAPSGTQPNLNTSIMKNIKIIVPPLYLQEKFTSIVLNIEEQKSIVKQSITESETLFNSLMSKYFD</sequence>
<dbReference type="PANTHER" id="PTHR30408">
    <property type="entry name" value="TYPE-1 RESTRICTION ENZYME ECOKI SPECIFICITY PROTEIN"/>
    <property type="match status" value="1"/>
</dbReference>
<reference evidence="6 8" key="2">
    <citation type="submission" date="2017-03" db="EMBL/GenBank/DDBJ databases">
        <title>Complete sequence of Clostridium formicaceticum DSM 92.</title>
        <authorList>
            <person name="Poehlein A."/>
            <person name="Karl M."/>
            <person name="Bengelsdorf F.R."/>
            <person name="Duerre P."/>
            <person name="Daniel R."/>
        </authorList>
    </citation>
    <scope>NUCLEOTIDE SEQUENCE [LARGE SCALE GENOMIC DNA]</scope>
    <source>
        <strain evidence="6 8">DSM 92</strain>
    </source>
</reference>
<accession>A0AAC9RIY9</accession>
<dbReference type="EMBL" id="CP020559">
    <property type="protein sequence ID" value="ARE87951.1"/>
    <property type="molecule type" value="Genomic_DNA"/>
</dbReference>
<dbReference type="RefSeq" id="WP_070970799.1">
    <property type="nucleotide sequence ID" value="NZ_CP017603.1"/>
</dbReference>
<evidence type="ECO:0000259" key="4">
    <source>
        <dbReference type="Pfam" id="PF01420"/>
    </source>
</evidence>
<dbReference type="CDD" id="cd17283">
    <property type="entry name" value="RMtype1_S_Hpy180ORF7835P_TRD2-CR2_like"/>
    <property type="match status" value="1"/>
</dbReference>
<dbReference type="AlphaFoldDB" id="A0AAC9RIY9"/>
<evidence type="ECO:0000313" key="6">
    <source>
        <dbReference type="EMBL" id="ARE87951.1"/>
    </source>
</evidence>
<proteinExistence type="inferred from homology"/>
<feature type="domain" description="Type I restriction modification DNA specificity" evidence="4">
    <location>
        <begin position="203"/>
        <end position="374"/>
    </location>
</feature>
<dbReference type="KEGG" id="cfm:BJL90_17000"/>
<dbReference type="PANTHER" id="PTHR30408:SF12">
    <property type="entry name" value="TYPE I RESTRICTION ENZYME MJAVIII SPECIFICITY SUBUNIT"/>
    <property type="match status" value="1"/>
</dbReference>
<dbReference type="Proteomes" id="UP000192478">
    <property type="component" value="Chromosome"/>
</dbReference>
<dbReference type="InterPro" id="IPR044946">
    <property type="entry name" value="Restrct_endonuc_typeI_TRD_sf"/>
</dbReference>
<keyword evidence="3" id="KW-0238">DNA-binding</keyword>
<dbReference type="CDD" id="cd17246">
    <property type="entry name" value="RMtype1_S_SonII-TRD2-CR2_like"/>
    <property type="match status" value="1"/>
</dbReference>
<evidence type="ECO:0000313" key="8">
    <source>
        <dbReference type="Proteomes" id="UP000192478"/>
    </source>
</evidence>